<keyword evidence="2" id="KW-0732">Signal</keyword>
<evidence type="ECO:0000313" key="4">
    <source>
        <dbReference type="EMBL" id="OKY95680.1"/>
    </source>
</evidence>
<dbReference type="InterPro" id="IPR000326">
    <property type="entry name" value="PAP2/HPO"/>
</dbReference>
<name>A0A1Q6F9X0_9BACT</name>
<dbReference type="InterPro" id="IPR036938">
    <property type="entry name" value="PAP2/HPO_sf"/>
</dbReference>
<feature type="signal peptide" evidence="2">
    <location>
        <begin position="1"/>
        <end position="19"/>
    </location>
</feature>
<protein>
    <recommendedName>
        <fullName evidence="3">Phosphatidic acid phosphatase type 2/haloperoxidase domain-containing protein</fullName>
    </recommendedName>
</protein>
<feature type="domain" description="Phosphatidic acid phosphatase type 2/haloperoxidase" evidence="3">
    <location>
        <begin position="117"/>
        <end position="218"/>
    </location>
</feature>
<dbReference type="Proteomes" id="UP000187417">
    <property type="component" value="Unassembled WGS sequence"/>
</dbReference>
<dbReference type="RefSeq" id="WP_278339103.1">
    <property type="nucleotide sequence ID" value="NZ_MNQH01000004.1"/>
</dbReference>
<comment type="caution">
    <text evidence="4">The sequence shown here is derived from an EMBL/GenBank/DDBJ whole genome shotgun (WGS) entry which is preliminary data.</text>
</comment>
<evidence type="ECO:0000256" key="1">
    <source>
        <dbReference type="SAM" id="Phobius"/>
    </source>
</evidence>
<dbReference type="AlphaFoldDB" id="A0A1Q6F9X0"/>
<evidence type="ECO:0000259" key="3">
    <source>
        <dbReference type="SMART" id="SM00014"/>
    </source>
</evidence>
<dbReference type="SUPFAM" id="SSF56925">
    <property type="entry name" value="OMPA-like"/>
    <property type="match status" value="1"/>
</dbReference>
<gene>
    <name evidence="4" type="ORF">BHV66_03695</name>
</gene>
<dbReference type="Pfam" id="PF01569">
    <property type="entry name" value="PAP2"/>
    <property type="match status" value="1"/>
</dbReference>
<dbReference type="PANTHER" id="PTHR14969:SF13">
    <property type="entry name" value="AT30094P"/>
    <property type="match status" value="1"/>
</dbReference>
<keyword evidence="1" id="KW-1133">Transmembrane helix</keyword>
<dbReference type="SMART" id="SM00014">
    <property type="entry name" value="acidPPc"/>
    <property type="match status" value="1"/>
</dbReference>
<keyword evidence="1" id="KW-0812">Transmembrane</keyword>
<organism evidence="4 5">
    <name type="scientific">Alistipes putredinis</name>
    <dbReference type="NCBI Taxonomy" id="28117"/>
    <lineage>
        <taxon>Bacteria</taxon>
        <taxon>Pseudomonadati</taxon>
        <taxon>Bacteroidota</taxon>
        <taxon>Bacteroidia</taxon>
        <taxon>Bacteroidales</taxon>
        <taxon>Rikenellaceae</taxon>
        <taxon>Alistipes</taxon>
    </lineage>
</organism>
<evidence type="ECO:0000256" key="2">
    <source>
        <dbReference type="SAM" id="SignalP"/>
    </source>
</evidence>
<evidence type="ECO:0000313" key="5">
    <source>
        <dbReference type="Proteomes" id="UP000187417"/>
    </source>
</evidence>
<dbReference type="InterPro" id="IPR011250">
    <property type="entry name" value="OMP/PagP_B-barrel"/>
</dbReference>
<keyword evidence="1" id="KW-0472">Membrane</keyword>
<feature type="transmembrane region" description="Helical" evidence="1">
    <location>
        <begin position="48"/>
        <end position="66"/>
    </location>
</feature>
<accession>A0A1Q6F9X0</accession>
<dbReference type="STRING" id="28117.BHV66_03695"/>
<dbReference type="SUPFAM" id="SSF48317">
    <property type="entry name" value="Acid phosphatase/Vanadium-dependent haloperoxidase"/>
    <property type="match status" value="1"/>
</dbReference>
<dbReference type="EMBL" id="MNQH01000004">
    <property type="protein sequence ID" value="OKY95680.1"/>
    <property type="molecule type" value="Genomic_DNA"/>
</dbReference>
<dbReference type="CDD" id="cd03394">
    <property type="entry name" value="PAP2_like_5"/>
    <property type="match status" value="1"/>
</dbReference>
<dbReference type="Gene3D" id="1.20.144.10">
    <property type="entry name" value="Phosphatidic acid phosphatase type 2/haloperoxidase"/>
    <property type="match status" value="1"/>
</dbReference>
<sequence length="412" mass="45487">MKKLLLLCLLLGVSIGAFAQVDTLSPITPPLRRSPFVRDMERITSSRAYRITYIGVPLIVAGLVVQERDRGFRHLRNDYVPSFRLHYDDYLQYAPAALMLGLKIGGVRGRSSWGRMLVSDAFSVALMAGAVNSLKYTCRMPRPDGSNNKSFPSGHTATAFMAATMLHKEYGPRSPWYSIAGYSMATVTGVSRMLNNKHWFSDVLVGAGIGILSVELGYLFADLIFKERGLTEFEQDFAFDRYCRPSFLGMEVSTDVVIGRYCPVAGVEGEFNAGVNLGIEGAWFMNPYVGFGGRTAVSSVPIKSNVAESTDRLDSWAASAGAYFSYPITARWRTGGKVLAGYQYYESFSLNGYTLGSCGGPVFGVGTSMTFRANYNFDLRFQTTYYLQPPMVRESRQHLNTLTLGLSANIAF</sequence>
<feature type="transmembrane region" description="Helical" evidence="1">
    <location>
        <begin position="200"/>
        <end position="221"/>
    </location>
</feature>
<proteinExistence type="predicted"/>
<feature type="chain" id="PRO_5012524833" description="Phosphatidic acid phosphatase type 2/haloperoxidase domain-containing protein" evidence="2">
    <location>
        <begin position="20"/>
        <end position="412"/>
    </location>
</feature>
<dbReference type="PANTHER" id="PTHR14969">
    <property type="entry name" value="SPHINGOSINE-1-PHOSPHATE PHOSPHOHYDROLASE"/>
    <property type="match status" value="1"/>
</dbReference>
<reference evidence="4 5" key="1">
    <citation type="journal article" date="2016" name="Nat. Biotechnol.">
        <title>Measurement of bacterial replication rates in microbial communities.</title>
        <authorList>
            <person name="Brown C.T."/>
            <person name="Olm M.R."/>
            <person name="Thomas B.C."/>
            <person name="Banfield J.F."/>
        </authorList>
    </citation>
    <scope>NUCLEOTIDE SEQUENCE [LARGE SCALE GENOMIC DNA]</scope>
    <source>
        <strain evidence="4">CAG:67_53_122</strain>
    </source>
</reference>